<reference evidence="1" key="1">
    <citation type="submission" date="2018-02" db="EMBL/GenBank/DDBJ databases">
        <title>Rhizophora mucronata_Transcriptome.</title>
        <authorList>
            <person name="Meera S.P."/>
            <person name="Sreeshan A."/>
            <person name="Augustine A."/>
        </authorList>
    </citation>
    <scope>NUCLEOTIDE SEQUENCE</scope>
    <source>
        <tissue evidence="1">Leaf</tissue>
    </source>
</reference>
<proteinExistence type="predicted"/>
<organism evidence="1">
    <name type="scientific">Rhizophora mucronata</name>
    <name type="common">Asiatic mangrove</name>
    <dbReference type="NCBI Taxonomy" id="61149"/>
    <lineage>
        <taxon>Eukaryota</taxon>
        <taxon>Viridiplantae</taxon>
        <taxon>Streptophyta</taxon>
        <taxon>Embryophyta</taxon>
        <taxon>Tracheophyta</taxon>
        <taxon>Spermatophyta</taxon>
        <taxon>Magnoliopsida</taxon>
        <taxon>eudicotyledons</taxon>
        <taxon>Gunneridae</taxon>
        <taxon>Pentapetalae</taxon>
        <taxon>rosids</taxon>
        <taxon>fabids</taxon>
        <taxon>Malpighiales</taxon>
        <taxon>Rhizophoraceae</taxon>
        <taxon>Rhizophora</taxon>
    </lineage>
</organism>
<evidence type="ECO:0000313" key="1">
    <source>
        <dbReference type="EMBL" id="MBW89963.1"/>
    </source>
</evidence>
<protein>
    <submittedName>
        <fullName evidence="1">Uncharacterized protein</fullName>
    </submittedName>
</protein>
<dbReference type="EMBL" id="GGEC01009481">
    <property type="protein sequence ID" value="MBW89964.1"/>
    <property type="molecule type" value="Transcribed_RNA"/>
</dbReference>
<sequence length="55" mass="6756">MGLWQLEKFINRFELTKLLNWQWLQGRESCGSNYVKNFRQDNPYGKKMNLKVIKY</sequence>
<name>A0A2P2J936_RHIMU</name>
<accession>A0A2P2J936</accession>
<dbReference type="AlphaFoldDB" id="A0A2P2J936"/>
<dbReference type="EMBL" id="GGEC01009480">
    <property type="protein sequence ID" value="MBW89963.1"/>
    <property type="molecule type" value="Transcribed_RNA"/>
</dbReference>